<accession>A0A2W1BKD5</accession>
<reference evidence="1 2" key="1">
    <citation type="journal article" date="2017" name="BMC Biol.">
        <title>Genomic innovations, transcriptional plasticity and gene loss underlying the evolution and divergence of two highly polyphagous and invasive Helicoverpa pest species.</title>
        <authorList>
            <person name="Pearce S.L."/>
            <person name="Clarke D.F."/>
            <person name="East P.D."/>
            <person name="Elfekih S."/>
            <person name="Gordon K.H."/>
            <person name="Jermiin L.S."/>
            <person name="McGaughran A."/>
            <person name="Oakeshott J.G."/>
            <person name="Papanikolaou A."/>
            <person name="Perera O.P."/>
            <person name="Rane R.V."/>
            <person name="Richards S."/>
            <person name="Tay W.T."/>
            <person name="Walsh T.K."/>
            <person name="Anderson A."/>
            <person name="Anderson C.J."/>
            <person name="Asgari S."/>
            <person name="Board P.G."/>
            <person name="Bretschneider A."/>
            <person name="Campbell P.M."/>
            <person name="Chertemps T."/>
            <person name="Christeller J.T."/>
            <person name="Coppin C.W."/>
            <person name="Downes S.J."/>
            <person name="Duan G."/>
            <person name="Farnsworth C.A."/>
            <person name="Good R.T."/>
            <person name="Han L.B."/>
            <person name="Han Y.C."/>
            <person name="Hatje K."/>
            <person name="Horne I."/>
            <person name="Huang Y.P."/>
            <person name="Hughes D.S."/>
            <person name="Jacquin-Joly E."/>
            <person name="James W."/>
            <person name="Jhangiani S."/>
            <person name="Kollmar M."/>
            <person name="Kuwar S.S."/>
            <person name="Li S."/>
            <person name="Liu N.Y."/>
            <person name="Maibeche M.T."/>
            <person name="Miller J.R."/>
            <person name="Montagne N."/>
            <person name="Perry T."/>
            <person name="Qu J."/>
            <person name="Song S.V."/>
            <person name="Sutton G.G."/>
            <person name="Vogel H."/>
            <person name="Walenz B.P."/>
            <person name="Xu W."/>
            <person name="Zhang H.J."/>
            <person name="Zou Z."/>
            <person name="Batterham P."/>
            <person name="Edwards O.R."/>
            <person name="Feyereisen R."/>
            <person name="Gibbs R.A."/>
            <person name="Heckel D.G."/>
            <person name="McGrath A."/>
            <person name="Robin C."/>
            <person name="Scherer S.E."/>
            <person name="Worley K.C."/>
            <person name="Wu Y.D."/>
        </authorList>
    </citation>
    <scope>NUCLEOTIDE SEQUENCE [LARGE SCALE GENOMIC DNA]</scope>
    <source>
        <strain evidence="1">Harm_GR_Male_#8</strain>
        <tissue evidence="1">Whole organism</tissue>
    </source>
</reference>
<evidence type="ECO:0000313" key="2">
    <source>
        <dbReference type="Proteomes" id="UP000249218"/>
    </source>
</evidence>
<gene>
    <name evidence="1" type="primary">HaOG208921</name>
    <name evidence="1" type="ORF">B5X24_HaOG208921</name>
</gene>
<dbReference type="EMBL" id="KZ150088">
    <property type="protein sequence ID" value="PZC73737.1"/>
    <property type="molecule type" value="Genomic_DNA"/>
</dbReference>
<name>A0A2W1BKD5_HELAM</name>
<proteinExistence type="predicted"/>
<dbReference type="Proteomes" id="UP000249218">
    <property type="component" value="Unassembled WGS sequence"/>
</dbReference>
<evidence type="ECO:0000313" key="1">
    <source>
        <dbReference type="EMBL" id="PZC73737.1"/>
    </source>
</evidence>
<keyword evidence="2" id="KW-1185">Reference proteome</keyword>
<organism evidence="1 2">
    <name type="scientific">Helicoverpa armigera</name>
    <name type="common">Cotton bollworm</name>
    <name type="synonym">Heliothis armigera</name>
    <dbReference type="NCBI Taxonomy" id="29058"/>
    <lineage>
        <taxon>Eukaryota</taxon>
        <taxon>Metazoa</taxon>
        <taxon>Ecdysozoa</taxon>
        <taxon>Arthropoda</taxon>
        <taxon>Hexapoda</taxon>
        <taxon>Insecta</taxon>
        <taxon>Pterygota</taxon>
        <taxon>Neoptera</taxon>
        <taxon>Endopterygota</taxon>
        <taxon>Lepidoptera</taxon>
        <taxon>Glossata</taxon>
        <taxon>Ditrysia</taxon>
        <taxon>Noctuoidea</taxon>
        <taxon>Noctuidae</taxon>
        <taxon>Heliothinae</taxon>
        <taxon>Helicoverpa</taxon>
    </lineage>
</organism>
<dbReference type="AlphaFoldDB" id="A0A2W1BKD5"/>
<dbReference type="OrthoDB" id="284357at2759"/>
<protein>
    <submittedName>
        <fullName evidence="1">Uncharacterized protein</fullName>
    </submittedName>
</protein>
<sequence length="307" mass="35672">METAVVQQFLNFFQDYIDLCQLDNWPDNDTTEAELRNALLISQHVERSLDRLQKRNVINEFLSVLNSHNETSNSLIKNCLTDPPKYIIKKIIDSNTKINQLDIGFRLFLEIFSEDKLENCLTELMLEAASKETLLRNVNNKVGKDQILKFKSQVLLLELNTCQFDIQSLLNNCNQDIVELLVVCLLNNEPKYSKAVKLIADGILNIVISKDITSKNFWRMLFKVDSIYFIEMCVDNSDIFTYIVEALVDCGKLLREGMSSESFYIELNYSELVGVVQKICSNECLKSQFFDIVQNYDHDLQYWRKIL</sequence>